<feature type="domain" description="DUF202" evidence="7">
    <location>
        <begin position="16"/>
        <end position="74"/>
    </location>
</feature>
<keyword evidence="4 6" id="KW-0472">Membrane</keyword>
<reference evidence="9 11" key="2">
    <citation type="submission" date="2022-10" db="EMBL/GenBank/DDBJ databases">
        <title>The complete genomes of actinobacterial strains from the NBC collection.</title>
        <authorList>
            <person name="Joergensen T.S."/>
            <person name="Alvarez Arevalo M."/>
            <person name="Sterndorff E.B."/>
            <person name="Faurdal D."/>
            <person name="Vuksanovic O."/>
            <person name="Mourched A.-S."/>
            <person name="Charusanti P."/>
            <person name="Shaw S."/>
            <person name="Blin K."/>
            <person name="Weber T."/>
        </authorList>
    </citation>
    <scope>NUCLEOTIDE SEQUENCE [LARGE SCALE GENOMIC DNA]</scope>
    <source>
        <strain evidence="9 11">NBC 01809</strain>
    </source>
</reference>
<comment type="subcellular location">
    <subcellularLocation>
        <location evidence="1">Endomembrane system</location>
        <topology evidence="1">Multi-pass membrane protein</topology>
    </subcellularLocation>
</comment>
<evidence type="ECO:0000256" key="5">
    <source>
        <dbReference type="SAM" id="MobiDB-lite"/>
    </source>
</evidence>
<evidence type="ECO:0000256" key="3">
    <source>
        <dbReference type="ARBA" id="ARBA00022989"/>
    </source>
</evidence>
<dbReference type="Proteomes" id="UP001334804">
    <property type="component" value="Chromosome"/>
</dbReference>
<evidence type="ECO:0000256" key="6">
    <source>
        <dbReference type="SAM" id="Phobius"/>
    </source>
</evidence>
<organism evidence="8 10">
    <name type="scientific">Micromonospora peucetia</name>
    <dbReference type="NCBI Taxonomy" id="47871"/>
    <lineage>
        <taxon>Bacteria</taxon>
        <taxon>Bacillati</taxon>
        <taxon>Actinomycetota</taxon>
        <taxon>Actinomycetes</taxon>
        <taxon>Micromonosporales</taxon>
        <taxon>Micromonosporaceae</taxon>
        <taxon>Micromonospora</taxon>
    </lineage>
</organism>
<feature type="region of interest" description="Disordered" evidence="5">
    <location>
        <begin position="1"/>
        <end position="23"/>
    </location>
</feature>
<keyword evidence="3 6" id="KW-1133">Transmembrane helix</keyword>
<keyword evidence="2 6" id="KW-0812">Transmembrane</keyword>
<dbReference type="GO" id="GO:0012505">
    <property type="term" value="C:endomembrane system"/>
    <property type="evidence" value="ECO:0007669"/>
    <property type="project" value="UniProtKB-SubCell"/>
</dbReference>
<evidence type="ECO:0000259" key="7">
    <source>
        <dbReference type="Pfam" id="PF02656"/>
    </source>
</evidence>
<keyword evidence="11" id="KW-1185">Reference proteome</keyword>
<reference evidence="8 10" key="1">
    <citation type="submission" date="2016-06" db="EMBL/GenBank/DDBJ databases">
        <authorList>
            <person name="Kjaerup R.B."/>
            <person name="Dalgaard T.S."/>
            <person name="Juul-Madsen H.R."/>
        </authorList>
    </citation>
    <scope>NUCLEOTIDE SEQUENCE [LARGE SCALE GENOMIC DNA]</scope>
    <source>
        <strain evidence="8 10">DSM 43363</strain>
    </source>
</reference>
<dbReference type="Proteomes" id="UP000199343">
    <property type="component" value="Unassembled WGS sequence"/>
</dbReference>
<dbReference type="STRING" id="47871.GA0070608_0638"/>
<evidence type="ECO:0000256" key="2">
    <source>
        <dbReference type="ARBA" id="ARBA00022692"/>
    </source>
</evidence>
<proteinExistence type="predicted"/>
<sequence length="119" mass="12003">MSRAAEPPAPDRPTRDPGLQPERTRLAWRRTALALTVIMVLTVRLALTGPPVGGAAGEAFGSLVAGVAVLGWGAALTVCWRRATGTGPAPGYGRSLPLVALATAGLALLGTLLAARGLG</sequence>
<feature type="transmembrane region" description="Helical" evidence="6">
    <location>
        <begin position="59"/>
        <end position="80"/>
    </location>
</feature>
<dbReference type="EMBL" id="CP109071">
    <property type="protein sequence ID" value="WSA33582.1"/>
    <property type="molecule type" value="Genomic_DNA"/>
</dbReference>
<evidence type="ECO:0000313" key="9">
    <source>
        <dbReference type="EMBL" id="WSA33582.1"/>
    </source>
</evidence>
<dbReference type="InterPro" id="IPR003807">
    <property type="entry name" value="DUF202"/>
</dbReference>
<protein>
    <submittedName>
        <fullName evidence="9">DUF202 domain-containing protein</fullName>
    </submittedName>
</protein>
<evidence type="ECO:0000313" key="11">
    <source>
        <dbReference type="Proteomes" id="UP001334804"/>
    </source>
</evidence>
<dbReference type="Pfam" id="PF02656">
    <property type="entry name" value="DUF202"/>
    <property type="match status" value="1"/>
</dbReference>
<name>A0A1C6U844_9ACTN</name>
<evidence type="ECO:0000313" key="8">
    <source>
        <dbReference type="EMBL" id="SCL50103.1"/>
    </source>
</evidence>
<dbReference type="EMBL" id="FMIC01000002">
    <property type="protein sequence ID" value="SCL50103.1"/>
    <property type="molecule type" value="Genomic_DNA"/>
</dbReference>
<evidence type="ECO:0000256" key="1">
    <source>
        <dbReference type="ARBA" id="ARBA00004127"/>
    </source>
</evidence>
<accession>A0A1C6U844</accession>
<evidence type="ECO:0000256" key="4">
    <source>
        <dbReference type="ARBA" id="ARBA00023136"/>
    </source>
</evidence>
<dbReference type="RefSeq" id="WP_091621318.1">
    <property type="nucleotide sequence ID" value="NZ_CP109071.1"/>
</dbReference>
<gene>
    <name evidence="8" type="ORF">GA0070608_0638</name>
    <name evidence="9" type="ORF">OIE14_05915</name>
</gene>
<feature type="transmembrane region" description="Helical" evidence="6">
    <location>
        <begin position="92"/>
        <end position="115"/>
    </location>
</feature>
<feature type="transmembrane region" description="Helical" evidence="6">
    <location>
        <begin position="27"/>
        <end position="47"/>
    </location>
</feature>
<dbReference type="AlphaFoldDB" id="A0A1C6U844"/>
<evidence type="ECO:0000313" key="10">
    <source>
        <dbReference type="Proteomes" id="UP000199343"/>
    </source>
</evidence>